<dbReference type="InterPro" id="IPR019533">
    <property type="entry name" value="Peptidase_S26"/>
</dbReference>
<evidence type="ECO:0000256" key="1">
    <source>
        <dbReference type="ARBA" id="ARBA00004434"/>
    </source>
</evidence>
<keyword evidence="10" id="KW-0472">Membrane</keyword>
<evidence type="ECO:0000256" key="12">
    <source>
        <dbReference type="SAM" id="SignalP"/>
    </source>
</evidence>
<dbReference type="OMA" id="RITHVEW"/>
<dbReference type="Proteomes" id="UP000001514">
    <property type="component" value="Unassembled WGS sequence"/>
</dbReference>
<feature type="chain" id="PRO_5003123026" description="Mitochondrial inner membrane protease subunit 2" evidence="12">
    <location>
        <begin position="23"/>
        <end position="169"/>
    </location>
</feature>
<dbReference type="Gramene" id="EFJ12141">
    <property type="protein sequence ID" value="EFJ12141"/>
    <property type="gene ID" value="SELMODRAFT_124818"/>
</dbReference>
<feature type="domain" description="Peptidase S26" evidence="13">
    <location>
        <begin position="10"/>
        <end position="98"/>
    </location>
</feature>
<dbReference type="Gene3D" id="2.10.109.10">
    <property type="entry name" value="Umud Fragment, subunit A"/>
    <property type="match status" value="1"/>
</dbReference>
<keyword evidence="12" id="KW-0732">Signal</keyword>
<dbReference type="InterPro" id="IPR000223">
    <property type="entry name" value="Pept_S26A_signal_pept_1"/>
</dbReference>
<dbReference type="OrthoDB" id="9996127at2759"/>
<evidence type="ECO:0000313" key="14">
    <source>
        <dbReference type="EMBL" id="EFJ12141.1"/>
    </source>
</evidence>
<evidence type="ECO:0000256" key="3">
    <source>
        <dbReference type="ARBA" id="ARBA00013650"/>
    </source>
</evidence>
<dbReference type="InterPro" id="IPR019756">
    <property type="entry name" value="Pept_S26A_signal_pept_1_Ser-AS"/>
</dbReference>
<proteinExistence type="inferred from homology"/>
<comment type="similarity">
    <text evidence="2">Belongs to the peptidase S26 family. IMP2 subfamily.</text>
</comment>
<name>D8STV2_SELML</name>
<reference evidence="14 15" key="1">
    <citation type="journal article" date="2011" name="Science">
        <title>The Selaginella genome identifies genetic changes associated with the evolution of vascular plants.</title>
        <authorList>
            <person name="Banks J.A."/>
            <person name="Nishiyama T."/>
            <person name="Hasebe M."/>
            <person name="Bowman J.L."/>
            <person name="Gribskov M."/>
            <person name="dePamphilis C."/>
            <person name="Albert V.A."/>
            <person name="Aono N."/>
            <person name="Aoyama T."/>
            <person name="Ambrose B.A."/>
            <person name="Ashton N.W."/>
            <person name="Axtell M.J."/>
            <person name="Barker E."/>
            <person name="Barker M.S."/>
            <person name="Bennetzen J.L."/>
            <person name="Bonawitz N.D."/>
            <person name="Chapple C."/>
            <person name="Cheng C."/>
            <person name="Correa L.G."/>
            <person name="Dacre M."/>
            <person name="DeBarry J."/>
            <person name="Dreyer I."/>
            <person name="Elias M."/>
            <person name="Engstrom E.M."/>
            <person name="Estelle M."/>
            <person name="Feng L."/>
            <person name="Finet C."/>
            <person name="Floyd S.K."/>
            <person name="Frommer W.B."/>
            <person name="Fujita T."/>
            <person name="Gramzow L."/>
            <person name="Gutensohn M."/>
            <person name="Harholt J."/>
            <person name="Hattori M."/>
            <person name="Heyl A."/>
            <person name="Hirai T."/>
            <person name="Hiwatashi Y."/>
            <person name="Ishikawa M."/>
            <person name="Iwata M."/>
            <person name="Karol K.G."/>
            <person name="Koehler B."/>
            <person name="Kolukisaoglu U."/>
            <person name="Kubo M."/>
            <person name="Kurata T."/>
            <person name="Lalonde S."/>
            <person name="Li K."/>
            <person name="Li Y."/>
            <person name="Litt A."/>
            <person name="Lyons E."/>
            <person name="Manning G."/>
            <person name="Maruyama T."/>
            <person name="Michael T.P."/>
            <person name="Mikami K."/>
            <person name="Miyazaki S."/>
            <person name="Morinaga S."/>
            <person name="Murata T."/>
            <person name="Mueller-Roeber B."/>
            <person name="Nelson D.R."/>
            <person name="Obara M."/>
            <person name="Oguri Y."/>
            <person name="Olmstead R.G."/>
            <person name="Onodera N."/>
            <person name="Petersen B.L."/>
            <person name="Pils B."/>
            <person name="Prigge M."/>
            <person name="Rensing S.A."/>
            <person name="Riano-Pachon D.M."/>
            <person name="Roberts A.W."/>
            <person name="Sato Y."/>
            <person name="Scheller H.V."/>
            <person name="Schulz B."/>
            <person name="Schulz C."/>
            <person name="Shakirov E.V."/>
            <person name="Shibagaki N."/>
            <person name="Shinohara N."/>
            <person name="Shippen D.E."/>
            <person name="Soerensen I."/>
            <person name="Sotooka R."/>
            <person name="Sugimoto N."/>
            <person name="Sugita M."/>
            <person name="Sumikawa N."/>
            <person name="Tanurdzic M."/>
            <person name="Theissen G."/>
            <person name="Ulvskov P."/>
            <person name="Wakazuki S."/>
            <person name="Weng J.K."/>
            <person name="Willats W.W."/>
            <person name="Wipf D."/>
            <person name="Wolf P.G."/>
            <person name="Yang L."/>
            <person name="Zimmer A.D."/>
            <person name="Zhu Q."/>
            <person name="Mitros T."/>
            <person name="Hellsten U."/>
            <person name="Loque D."/>
            <person name="Otillar R."/>
            <person name="Salamov A."/>
            <person name="Schmutz J."/>
            <person name="Shapiro H."/>
            <person name="Lindquist E."/>
            <person name="Lucas S."/>
            <person name="Rokhsar D."/>
            <person name="Grigoriev I.V."/>
        </authorList>
    </citation>
    <scope>NUCLEOTIDE SEQUENCE [LARGE SCALE GENOMIC DNA]</scope>
</reference>
<evidence type="ECO:0000256" key="7">
    <source>
        <dbReference type="ARBA" id="ARBA00022801"/>
    </source>
</evidence>
<dbReference type="eggNOG" id="KOG1568">
    <property type="taxonomic scope" value="Eukaryota"/>
</dbReference>
<keyword evidence="9" id="KW-0496">Mitochondrion</keyword>
<dbReference type="FunCoup" id="D8STV2">
    <property type="interactions" value="2733"/>
</dbReference>
<evidence type="ECO:0000256" key="2">
    <source>
        <dbReference type="ARBA" id="ARBA00007066"/>
    </source>
</evidence>
<evidence type="ECO:0000256" key="6">
    <source>
        <dbReference type="ARBA" id="ARBA00022792"/>
    </source>
</evidence>
<dbReference type="CDD" id="cd06530">
    <property type="entry name" value="S26_SPase_I"/>
    <property type="match status" value="1"/>
</dbReference>
<organism evidence="15">
    <name type="scientific">Selaginella moellendorffii</name>
    <name type="common">Spikemoss</name>
    <dbReference type="NCBI Taxonomy" id="88036"/>
    <lineage>
        <taxon>Eukaryota</taxon>
        <taxon>Viridiplantae</taxon>
        <taxon>Streptophyta</taxon>
        <taxon>Embryophyta</taxon>
        <taxon>Tracheophyta</taxon>
        <taxon>Lycopodiopsida</taxon>
        <taxon>Selaginellales</taxon>
        <taxon>Selaginellaceae</taxon>
        <taxon>Selaginella</taxon>
    </lineage>
</organism>
<dbReference type="InterPro" id="IPR036286">
    <property type="entry name" value="LexA/Signal_pep-like_sf"/>
</dbReference>
<dbReference type="EMBL" id="GL377641">
    <property type="protein sequence ID" value="EFJ12141.1"/>
    <property type="molecule type" value="Genomic_DNA"/>
</dbReference>
<evidence type="ECO:0000256" key="11">
    <source>
        <dbReference type="PIRSR" id="PIRSR600223-1"/>
    </source>
</evidence>
<sequence>MGWALLLAKRAAIGAMIGIAVSDELVSLARMQGSSMEPTLVAGKSLMEGDVLLLDKFPGHDFGFSRGDVVVLRSPHEPQYWMVKRLIAVEGDMLRVPGKRELVQVPKGRCWVEGDNANVSLDSRNMGPIPMALLKARVTRVVWPLERFGRVESILPTGRIVAHGERPIR</sequence>
<dbReference type="FunFam" id="2.10.109.10:FF:000005">
    <property type="entry name" value="Mitochondrial inner membrane protease subunit"/>
    <property type="match status" value="1"/>
</dbReference>
<keyword evidence="6" id="KW-0999">Mitochondrion inner membrane</keyword>
<dbReference type="SUPFAM" id="SSF51306">
    <property type="entry name" value="LexA/Signal peptidase"/>
    <property type="match status" value="1"/>
</dbReference>
<feature type="signal peptide" evidence="12">
    <location>
        <begin position="1"/>
        <end position="22"/>
    </location>
</feature>
<evidence type="ECO:0000313" key="15">
    <source>
        <dbReference type="Proteomes" id="UP000001514"/>
    </source>
</evidence>
<dbReference type="GO" id="GO:0004175">
    <property type="term" value="F:endopeptidase activity"/>
    <property type="evidence" value="ECO:0000318"/>
    <property type="project" value="GO_Central"/>
</dbReference>
<dbReference type="PANTHER" id="PTHR46041:SF2">
    <property type="entry name" value="MITOCHONDRIAL INNER MEMBRANE PROTEASE SUBUNIT 2"/>
    <property type="match status" value="1"/>
</dbReference>
<evidence type="ECO:0000256" key="4">
    <source>
        <dbReference type="ARBA" id="ARBA00022670"/>
    </source>
</evidence>
<dbReference type="PRINTS" id="PR00727">
    <property type="entry name" value="LEADERPTASE"/>
</dbReference>
<dbReference type="GO" id="GO:0004252">
    <property type="term" value="F:serine-type endopeptidase activity"/>
    <property type="evidence" value="ECO:0007669"/>
    <property type="project" value="InterPro"/>
</dbReference>
<dbReference type="GO" id="GO:0006465">
    <property type="term" value="P:signal peptide processing"/>
    <property type="evidence" value="ECO:0007669"/>
    <property type="project" value="InterPro"/>
</dbReference>
<dbReference type="PANTHER" id="PTHR46041">
    <property type="entry name" value="MITOCHONDRIAL INNER MEMBRANE PROTEASE SUBUNIT 2"/>
    <property type="match status" value="1"/>
</dbReference>
<feature type="active site" evidence="11">
    <location>
        <position position="35"/>
    </location>
</feature>
<keyword evidence="8" id="KW-1133">Transmembrane helix</keyword>
<feature type="active site" evidence="11">
    <location>
        <position position="84"/>
    </location>
</feature>
<comment type="subcellular location">
    <subcellularLocation>
        <location evidence="1">Mitochondrion inner membrane</location>
        <topology evidence="1">Single-pass membrane protein</topology>
    </subcellularLocation>
</comment>
<protein>
    <recommendedName>
        <fullName evidence="3">Mitochondrial inner membrane protease subunit 2</fullName>
    </recommendedName>
</protein>
<evidence type="ECO:0000256" key="8">
    <source>
        <dbReference type="ARBA" id="ARBA00022989"/>
    </source>
</evidence>
<dbReference type="HOGENOM" id="CLU_028723_4_1_1"/>
<dbReference type="InterPro" id="IPR037730">
    <property type="entry name" value="IMP2"/>
</dbReference>
<evidence type="ECO:0000256" key="5">
    <source>
        <dbReference type="ARBA" id="ARBA00022692"/>
    </source>
</evidence>
<dbReference type="KEGG" id="smo:SELMODRAFT_124818"/>
<dbReference type="AlphaFoldDB" id="D8STV2"/>
<dbReference type="InParanoid" id="D8STV2"/>
<feature type="domain" description="Peptidase S26" evidence="13">
    <location>
        <begin position="103"/>
        <end position="143"/>
    </location>
</feature>
<dbReference type="PROSITE" id="PS00501">
    <property type="entry name" value="SPASE_I_1"/>
    <property type="match status" value="1"/>
</dbReference>
<keyword evidence="15" id="KW-1185">Reference proteome</keyword>
<gene>
    <name evidence="14" type="ORF">SELMODRAFT_124818</name>
</gene>
<evidence type="ECO:0000256" key="10">
    <source>
        <dbReference type="ARBA" id="ARBA00023136"/>
    </source>
</evidence>
<keyword evidence="5" id="KW-0812">Transmembrane</keyword>
<evidence type="ECO:0000256" key="9">
    <source>
        <dbReference type="ARBA" id="ARBA00023128"/>
    </source>
</evidence>
<accession>D8STV2</accession>
<dbReference type="Pfam" id="PF10502">
    <property type="entry name" value="Peptidase_S26"/>
    <property type="match status" value="2"/>
</dbReference>
<evidence type="ECO:0000259" key="13">
    <source>
        <dbReference type="Pfam" id="PF10502"/>
    </source>
</evidence>
<dbReference type="GO" id="GO:0042720">
    <property type="term" value="C:mitochondrial inner membrane peptidase complex"/>
    <property type="evidence" value="ECO:0000318"/>
    <property type="project" value="GO_Central"/>
</dbReference>
<keyword evidence="4" id="KW-0645">Protease</keyword>
<dbReference type="GO" id="GO:0006627">
    <property type="term" value="P:protein processing involved in protein targeting to mitochondrion"/>
    <property type="evidence" value="ECO:0000318"/>
    <property type="project" value="GO_Central"/>
</dbReference>
<keyword evidence="7" id="KW-0378">Hydrolase</keyword>
<dbReference type="STRING" id="88036.D8STV2"/>